<dbReference type="AlphaFoldDB" id="A0A2T0Q741"/>
<evidence type="ECO:0000256" key="6">
    <source>
        <dbReference type="ARBA" id="ARBA00023306"/>
    </source>
</evidence>
<evidence type="ECO:0000256" key="3">
    <source>
        <dbReference type="ARBA" id="ARBA00022692"/>
    </source>
</evidence>
<dbReference type="Pfam" id="PF06781">
    <property type="entry name" value="CrgA"/>
    <property type="match status" value="1"/>
</dbReference>
<dbReference type="GO" id="GO:0051301">
    <property type="term" value="P:cell division"/>
    <property type="evidence" value="ECO:0007669"/>
    <property type="project" value="UniProtKB-UniRule"/>
</dbReference>
<comment type="subcellular location">
    <subcellularLocation>
        <location evidence="7">Cell membrane</location>
        <topology evidence="7">Multi-pass membrane protein</topology>
    </subcellularLocation>
</comment>
<keyword evidence="5 7" id="KW-0472">Membrane</keyword>
<keyword evidence="6 7" id="KW-0131">Cell cycle</keyword>
<dbReference type="InterPro" id="IPR009619">
    <property type="entry name" value="CrgA"/>
</dbReference>
<keyword evidence="2 7" id="KW-0132">Cell division</keyword>
<evidence type="ECO:0000256" key="1">
    <source>
        <dbReference type="ARBA" id="ARBA00022475"/>
    </source>
</evidence>
<keyword evidence="1 7" id="KW-1003">Cell membrane</keyword>
<evidence type="ECO:0000256" key="2">
    <source>
        <dbReference type="ARBA" id="ARBA00022618"/>
    </source>
</evidence>
<keyword evidence="9" id="KW-1185">Reference proteome</keyword>
<dbReference type="HAMAP" id="MF_00631">
    <property type="entry name" value="CrgA"/>
    <property type="match status" value="1"/>
</dbReference>
<name>A0A2T0Q741_9ACTN</name>
<reference evidence="8 9" key="1">
    <citation type="submission" date="2018-03" db="EMBL/GenBank/DDBJ databases">
        <title>Genomic Encyclopedia of Archaeal and Bacterial Type Strains, Phase II (KMG-II): from individual species to whole genera.</title>
        <authorList>
            <person name="Goeker M."/>
        </authorList>
    </citation>
    <scope>NUCLEOTIDE SEQUENCE [LARGE SCALE GENOMIC DNA]</scope>
    <source>
        <strain evidence="8 9">DSM 45601</strain>
    </source>
</reference>
<dbReference type="Proteomes" id="UP000237846">
    <property type="component" value="Unassembled WGS sequence"/>
</dbReference>
<dbReference type="GO" id="GO:0005886">
    <property type="term" value="C:plasma membrane"/>
    <property type="evidence" value="ECO:0007669"/>
    <property type="project" value="UniProtKB-SubCell"/>
</dbReference>
<proteinExistence type="inferred from homology"/>
<protein>
    <recommendedName>
        <fullName evidence="7">Cell division protein CrgA</fullName>
    </recommendedName>
</protein>
<sequence>MPKSRSNDRKTKKKVTYTKPEQAQTIKVSPRWLVPVMCAVLIIGILWLAVFYITSGTLPVQSTLGNWNLAVGFGFLIIGIILGTRWH</sequence>
<keyword evidence="4 7" id="KW-1133">Transmembrane helix</keyword>
<organism evidence="8 9">
    <name type="scientific">Allonocardiopsis opalescens</name>
    <dbReference type="NCBI Taxonomy" id="1144618"/>
    <lineage>
        <taxon>Bacteria</taxon>
        <taxon>Bacillati</taxon>
        <taxon>Actinomycetota</taxon>
        <taxon>Actinomycetes</taxon>
        <taxon>Streptosporangiales</taxon>
        <taxon>Allonocardiopsis</taxon>
    </lineage>
</organism>
<evidence type="ECO:0000313" key="8">
    <source>
        <dbReference type="EMBL" id="PRX99601.1"/>
    </source>
</evidence>
<feature type="transmembrane region" description="Helical" evidence="7">
    <location>
        <begin position="32"/>
        <end position="53"/>
    </location>
</feature>
<gene>
    <name evidence="7" type="primary">crgA</name>
    <name evidence="8" type="ORF">CLV72_103204</name>
</gene>
<feature type="transmembrane region" description="Helical" evidence="7">
    <location>
        <begin position="65"/>
        <end position="84"/>
    </location>
</feature>
<accession>A0A2T0Q741</accession>
<dbReference type="RefSeq" id="WP_106244310.1">
    <property type="nucleotide sequence ID" value="NZ_PVZC01000003.1"/>
</dbReference>
<evidence type="ECO:0000256" key="5">
    <source>
        <dbReference type="ARBA" id="ARBA00023136"/>
    </source>
</evidence>
<keyword evidence="3 7" id="KW-0812">Transmembrane</keyword>
<comment type="function">
    <text evidence="7">Involved in cell division.</text>
</comment>
<dbReference type="OrthoDB" id="5189646at2"/>
<evidence type="ECO:0000313" key="9">
    <source>
        <dbReference type="Proteomes" id="UP000237846"/>
    </source>
</evidence>
<comment type="caution">
    <text evidence="8">The sequence shown here is derived from an EMBL/GenBank/DDBJ whole genome shotgun (WGS) entry which is preliminary data.</text>
</comment>
<comment type="similarity">
    <text evidence="7">Belongs to the CrgA family.</text>
</comment>
<dbReference type="EMBL" id="PVZC01000003">
    <property type="protein sequence ID" value="PRX99601.1"/>
    <property type="molecule type" value="Genomic_DNA"/>
</dbReference>
<evidence type="ECO:0000256" key="7">
    <source>
        <dbReference type="HAMAP-Rule" id="MF_00631"/>
    </source>
</evidence>
<evidence type="ECO:0000256" key="4">
    <source>
        <dbReference type="ARBA" id="ARBA00022989"/>
    </source>
</evidence>